<sequence>MTTRDILAQTFTIISGDEINMTVKKASTRVNLPPKQKHIKALHQFIQNPRANLVHLVDCFSQRFRKNNWMISLKALLTAHHLMNDSNQAFLLQVSRRPHLFEIPGWIDNSSSYSVDVSPRIVRYSKYLSLKSECFRTYQKDLTAKKAIQEVFTVGDIKQVLSQMEFIDRLGKSLDDTCIDFSLSSPIFHAQNVTLLREKLRVYSALNERMIFILKNLNELEASDAVKVIPYYEELCSSHRTIERLIHIAAGKGVDGVSEVRLKAPSSELVESLRDLVKEIIRTRGPPRLKKEWQVEDEPAGRNVAEKHNMIMGIVSSNTDVIPSSVTQDNFNIFWADQPTSIFPLIFWH</sequence>
<dbReference type="GO" id="GO:0032050">
    <property type="term" value="F:clathrin heavy chain binding"/>
    <property type="evidence" value="ECO:0007669"/>
    <property type="project" value="TreeGrafter"/>
</dbReference>
<dbReference type="InterPro" id="IPR008942">
    <property type="entry name" value="ENTH_VHS"/>
</dbReference>
<dbReference type="Gene3D" id="1.25.40.90">
    <property type="match status" value="1"/>
</dbReference>
<proteinExistence type="inferred from homology"/>
<name>A0A0C2M7Y6_THEKT</name>
<dbReference type="InterPro" id="IPR011417">
    <property type="entry name" value="ANTH_dom"/>
</dbReference>
<comment type="caution">
    <text evidence="7">The sequence shown here is derived from an EMBL/GenBank/DDBJ whole genome shotgun (WGS) entry which is preliminary data.</text>
</comment>
<dbReference type="AlphaFoldDB" id="A0A0C2M7Y6"/>
<accession>A0A0C2M7Y6</accession>
<dbReference type="InterPro" id="IPR048050">
    <property type="entry name" value="ANTH_N_plant"/>
</dbReference>
<keyword evidence="5" id="KW-0168">Coated pit</keyword>
<dbReference type="GO" id="GO:0048268">
    <property type="term" value="P:clathrin coat assembly"/>
    <property type="evidence" value="ECO:0007669"/>
    <property type="project" value="InterPro"/>
</dbReference>
<evidence type="ECO:0000256" key="1">
    <source>
        <dbReference type="ARBA" id="ARBA00004600"/>
    </source>
</evidence>
<keyword evidence="4" id="KW-0472">Membrane</keyword>
<dbReference type="SUPFAM" id="SSF48464">
    <property type="entry name" value="ENTH/VHS domain"/>
    <property type="match status" value="1"/>
</dbReference>
<reference evidence="7 8" key="1">
    <citation type="journal article" date="2014" name="Genome Biol. Evol.">
        <title>The genome of the myxosporean Thelohanellus kitauei shows adaptations to nutrient acquisition within its fish host.</title>
        <authorList>
            <person name="Yang Y."/>
            <person name="Xiong J."/>
            <person name="Zhou Z."/>
            <person name="Huo F."/>
            <person name="Miao W."/>
            <person name="Ran C."/>
            <person name="Liu Y."/>
            <person name="Zhang J."/>
            <person name="Feng J."/>
            <person name="Wang M."/>
            <person name="Wang M."/>
            <person name="Wang L."/>
            <person name="Yao B."/>
        </authorList>
    </citation>
    <scope>NUCLEOTIDE SEQUENCE [LARGE SCALE GENOMIC DNA]</scope>
    <source>
        <strain evidence="7">Wuqing</strain>
    </source>
</reference>
<dbReference type="EMBL" id="JWZT01005602">
    <property type="protein sequence ID" value="KII60474.1"/>
    <property type="molecule type" value="Genomic_DNA"/>
</dbReference>
<dbReference type="GO" id="GO:0005905">
    <property type="term" value="C:clathrin-coated pit"/>
    <property type="evidence" value="ECO:0007669"/>
    <property type="project" value="UniProtKB-SubCell"/>
</dbReference>
<dbReference type="GO" id="GO:0030136">
    <property type="term" value="C:clathrin-coated vesicle"/>
    <property type="evidence" value="ECO:0007669"/>
    <property type="project" value="InterPro"/>
</dbReference>
<dbReference type="Proteomes" id="UP000031668">
    <property type="component" value="Unassembled WGS sequence"/>
</dbReference>
<evidence type="ECO:0000313" key="8">
    <source>
        <dbReference type="Proteomes" id="UP000031668"/>
    </source>
</evidence>
<dbReference type="OMA" id="KSECFRT"/>
<dbReference type="PANTHER" id="PTHR22951">
    <property type="entry name" value="CLATHRIN ASSEMBLY PROTEIN"/>
    <property type="match status" value="1"/>
</dbReference>
<keyword evidence="3" id="KW-0254">Endocytosis</keyword>
<keyword evidence="8" id="KW-1185">Reference proteome</keyword>
<evidence type="ECO:0000259" key="6">
    <source>
        <dbReference type="PROSITE" id="PS50942"/>
    </source>
</evidence>
<comment type="similarity">
    <text evidence="2">Belongs to the PICALM/SNAP91 family.</text>
</comment>
<gene>
    <name evidence="7" type="ORF">RF11_07195</name>
</gene>
<dbReference type="Pfam" id="PF07651">
    <property type="entry name" value="ANTH"/>
    <property type="match status" value="1"/>
</dbReference>
<dbReference type="Gene3D" id="1.20.58.150">
    <property type="entry name" value="ANTH domain"/>
    <property type="match status" value="1"/>
</dbReference>
<dbReference type="InterPro" id="IPR045192">
    <property type="entry name" value="AP180-like"/>
</dbReference>
<dbReference type="GO" id="GO:0005545">
    <property type="term" value="F:1-phosphatidylinositol binding"/>
    <property type="evidence" value="ECO:0007669"/>
    <property type="project" value="InterPro"/>
</dbReference>
<dbReference type="PROSITE" id="PS50942">
    <property type="entry name" value="ENTH"/>
    <property type="match status" value="1"/>
</dbReference>
<dbReference type="CDD" id="cd03564">
    <property type="entry name" value="ANTH_N"/>
    <property type="match status" value="1"/>
</dbReference>
<evidence type="ECO:0000256" key="5">
    <source>
        <dbReference type="ARBA" id="ARBA00023176"/>
    </source>
</evidence>
<evidence type="ECO:0000256" key="3">
    <source>
        <dbReference type="ARBA" id="ARBA00022583"/>
    </source>
</evidence>
<evidence type="ECO:0000256" key="2">
    <source>
        <dbReference type="ARBA" id="ARBA00008011"/>
    </source>
</evidence>
<dbReference type="GO" id="GO:0006900">
    <property type="term" value="P:vesicle budding from membrane"/>
    <property type="evidence" value="ECO:0007669"/>
    <property type="project" value="TreeGrafter"/>
</dbReference>
<comment type="subcellular location">
    <subcellularLocation>
        <location evidence="1">Membrane</location>
        <location evidence="1">Clathrin-coated pit</location>
    </subcellularLocation>
</comment>
<dbReference type="GO" id="GO:0000149">
    <property type="term" value="F:SNARE binding"/>
    <property type="evidence" value="ECO:0007669"/>
    <property type="project" value="TreeGrafter"/>
</dbReference>
<dbReference type="PANTHER" id="PTHR22951:SF5">
    <property type="entry name" value="PHOSPHATIDYLINOSITOL-BINDING CLATHRIN ASSEMBLY PROTEIN LAP"/>
    <property type="match status" value="1"/>
</dbReference>
<dbReference type="OrthoDB" id="44015at2759"/>
<dbReference type="SUPFAM" id="SSF89009">
    <property type="entry name" value="GAT-like domain"/>
    <property type="match status" value="1"/>
</dbReference>
<protein>
    <submittedName>
        <fullName evidence="7">Phosphatidylinositol-binding clathrin assembly protein</fullName>
    </submittedName>
</protein>
<dbReference type="SMART" id="SM00273">
    <property type="entry name" value="ENTH"/>
    <property type="match status" value="1"/>
</dbReference>
<evidence type="ECO:0000256" key="4">
    <source>
        <dbReference type="ARBA" id="ARBA00023136"/>
    </source>
</evidence>
<feature type="domain" description="ENTH" evidence="6">
    <location>
        <begin position="11"/>
        <end position="142"/>
    </location>
</feature>
<dbReference type="GO" id="GO:0005546">
    <property type="term" value="F:phosphatidylinositol-4,5-bisphosphate binding"/>
    <property type="evidence" value="ECO:0007669"/>
    <property type="project" value="TreeGrafter"/>
</dbReference>
<dbReference type="InterPro" id="IPR013809">
    <property type="entry name" value="ENTH"/>
</dbReference>
<evidence type="ECO:0000313" key="7">
    <source>
        <dbReference type="EMBL" id="KII60474.1"/>
    </source>
</evidence>
<dbReference type="GO" id="GO:0072583">
    <property type="term" value="P:clathrin-dependent endocytosis"/>
    <property type="evidence" value="ECO:0007669"/>
    <property type="project" value="InterPro"/>
</dbReference>
<dbReference type="InterPro" id="IPR014712">
    <property type="entry name" value="ANTH_dom_sf"/>
</dbReference>
<organism evidence="7 8">
    <name type="scientific">Thelohanellus kitauei</name>
    <name type="common">Myxosporean</name>
    <dbReference type="NCBI Taxonomy" id="669202"/>
    <lineage>
        <taxon>Eukaryota</taxon>
        <taxon>Metazoa</taxon>
        <taxon>Cnidaria</taxon>
        <taxon>Myxozoa</taxon>
        <taxon>Myxosporea</taxon>
        <taxon>Bivalvulida</taxon>
        <taxon>Platysporina</taxon>
        <taxon>Myxobolidae</taxon>
        <taxon>Thelohanellus</taxon>
    </lineage>
</organism>